<accession>A0A5B0MCG0</accession>
<reference evidence="2 3" key="1">
    <citation type="submission" date="2019-05" db="EMBL/GenBank/DDBJ databases">
        <title>Emergence of the Ug99 lineage of the wheat stem rust pathogen through somatic hybridization.</title>
        <authorList>
            <person name="Li F."/>
            <person name="Upadhyaya N.M."/>
            <person name="Sperschneider J."/>
            <person name="Matny O."/>
            <person name="Nguyen-Phuc H."/>
            <person name="Mago R."/>
            <person name="Raley C."/>
            <person name="Miller M.E."/>
            <person name="Silverstein K.A.T."/>
            <person name="Henningsen E."/>
            <person name="Hirsch C.D."/>
            <person name="Visser B."/>
            <person name="Pretorius Z.A."/>
            <person name="Steffenson B.J."/>
            <person name="Schwessinger B."/>
            <person name="Dodds P.N."/>
            <person name="Figueroa M."/>
        </authorList>
    </citation>
    <scope>NUCLEOTIDE SEQUENCE [LARGE SCALE GENOMIC DNA]</scope>
    <source>
        <strain evidence="2">21-0</strain>
    </source>
</reference>
<keyword evidence="3" id="KW-1185">Reference proteome</keyword>
<evidence type="ECO:0000313" key="3">
    <source>
        <dbReference type="Proteomes" id="UP000324748"/>
    </source>
</evidence>
<dbReference type="Proteomes" id="UP000324748">
    <property type="component" value="Unassembled WGS sequence"/>
</dbReference>
<dbReference type="AlphaFoldDB" id="A0A5B0MCG0"/>
<gene>
    <name evidence="2" type="ORF">PGT21_021389</name>
</gene>
<organism evidence="2 3">
    <name type="scientific">Puccinia graminis f. sp. tritici</name>
    <dbReference type="NCBI Taxonomy" id="56615"/>
    <lineage>
        <taxon>Eukaryota</taxon>
        <taxon>Fungi</taxon>
        <taxon>Dikarya</taxon>
        <taxon>Basidiomycota</taxon>
        <taxon>Pucciniomycotina</taxon>
        <taxon>Pucciniomycetes</taxon>
        <taxon>Pucciniales</taxon>
        <taxon>Pucciniaceae</taxon>
        <taxon>Puccinia</taxon>
    </lineage>
</organism>
<sequence>MANDTGKSPTPALGDEKGPTTLIGSDTSLASSQKISSGRLPILKAPGLDSNYLDWEFVFSSYIRSSWGRLHH</sequence>
<feature type="region of interest" description="Disordered" evidence="1">
    <location>
        <begin position="1"/>
        <end position="29"/>
    </location>
</feature>
<name>A0A5B0MCG0_PUCGR</name>
<evidence type="ECO:0000256" key="1">
    <source>
        <dbReference type="SAM" id="MobiDB-lite"/>
    </source>
</evidence>
<comment type="caution">
    <text evidence="2">The sequence shown here is derived from an EMBL/GenBank/DDBJ whole genome shotgun (WGS) entry which is preliminary data.</text>
</comment>
<dbReference type="EMBL" id="VSWC01000157">
    <property type="protein sequence ID" value="KAA1074807.1"/>
    <property type="molecule type" value="Genomic_DNA"/>
</dbReference>
<dbReference type="OrthoDB" id="2507040at2759"/>
<protein>
    <submittedName>
        <fullName evidence="2">Uncharacterized protein</fullName>
    </submittedName>
</protein>
<proteinExistence type="predicted"/>
<evidence type="ECO:0000313" key="2">
    <source>
        <dbReference type="EMBL" id="KAA1074807.1"/>
    </source>
</evidence>